<dbReference type="PANTHER" id="PTHR45586">
    <property type="entry name" value="TPR REPEAT-CONTAINING PROTEIN PA4667"/>
    <property type="match status" value="1"/>
</dbReference>
<dbReference type="RefSeq" id="WP_377410723.1">
    <property type="nucleotide sequence ID" value="NZ_JBHSCY010000002.1"/>
</dbReference>
<sequence length="688" mass="79214">MSLKKFFLISCFLMSLNGLSQDMKEGFTYLETGKYKEAEVFFKDVLKNYPKNKTARLCYGRAVGLNGNSTKALNLFINLLNDFPNDFEVKLNYAESLLWDKKFDVAENYYEKLIKENDKSFSALLGYANTLSNLKKYNKALVYVDKALEVSPNNPNALVSKKYMRLGLANEYLNKQEYSKAEAILRENFTNFKDDKETLLNLANLYLISNQYSKAEETYIKLGSNNENKNISLNGLALVQHLKSKNKLALNTSKTSVNSLPSNASKDIKNQTIERYIQALIWNKKFKEADKEINNLFKSNNEPENWMLSLRATLNIYKSNFDKSIEDYNLILKKDSASFDGNLGKANALKALGYYNKAYLGAENTLSFYDNQKDATQFINKLDESFTPFVEAKTSYSFDNGNNDAYMYQLNGEYSFSTKFKVLASYNHRFTKNPVTNLEATSNNVLVGFSYQLFNNVVFKSNLGVTSSNANSNDFTQLLADVAFEIKPFKLQNLEIGYKREIQNFNAELIDREIVQNNFILNYNLSTNFNLGWFTQYYYTSQNDSNTRNLLFTSLYYNILEKPSLKAGVNYQYITFKNQVPTIYFSPSKFNAYEIFINLIKDENIAKNKTWFYDLTAATGLQFIEDDAKQSTYRIQGKLGYKFSERSLLNIYALQSNIASATAAGFTFTEIGLRFKWLFLKKPVFRKN</sequence>
<evidence type="ECO:0000256" key="2">
    <source>
        <dbReference type="ARBA" id="ARBA00022803"/>
    </source>
</evidence>
<feature type="repeat" description="TPR" evidence="3">
    <location>
        <begin position="121"/>
        <end position="154"/>
    </location>
</feature>
<dbReference type="Proteomes" id="UP001595826">
    <property type="component" value="Unassembled WGS sequence"/>
</dbReference>
<proteinExistence type="predicted"/>
<dbReference type="InterPro" id="IPR019734">
    <property type="entry name" value="TPR_rpt"/>
</dbReference>
<evidence type="ECO:0000256" key="4">
    <source>
        <dbReference type="SAM" id="SignalP"/>
    </source>
</evidence>
<keyword evidence="4" id="KW-0732">Signal</keyword>
<organism evidence="5 6">
    <name type="scientific">Polaribacter marinivivus</name>
    <dbReference type="NCBI Taxonomy" id="1524260"/>
    <lineage>
        <taxon>Bacteria</taxon>
        <taxon>Pseudomonadati</taxon>
        <taxon>Bacteroidota</taxon>
        <taxon>Flavobacteriia</taxon>
        <taxon>Flavobacteriales</taxon>
        <taxon>Flavobacteriaceae</taxon>
    </lineage>
</organism>
<evidence type="ECO:0000256" key="3">
    <source>
        <dbReference type="PROSITE-ProRule" id="PRU00339"/>
    </source>
</evidence>
<evidence type="ECO:0000313" key="6">
    <source>
        <dbReference type="Proteomes" id="UP001595826"/>
    </source>
</evidence>
<dbReference type="SMART" id="SM00028">
    <property type="entry name" value="TPR"/>
    <property type="match status" value="5"/>
</dbReference>
<comment type="caution">
    <text evidence="5">The sequence shown here is derived from an EMBL/GenBank/DDBJ whole genome shotgun (WGS) entry which is preliminary data.</text>
</comment>
<dbReference type="Gene3D" id="1.25.40.10">
    <property type="entry name" value="Tetratricopeptide repeat domain"/>
    <property type="match status" value="3"/>
</dbReference>
<name>A0ABV8RB07_9FLAO</name>
<feature type="signal peptide" evidence="4">
    <location>
        <begin position="1"/>
        <end position="20"/>
    </location>
</feature>
<dbReference type="Pfam" id="PF13174">
    <property type="entry name" value="TPR_6"/>
    <property type="match status" value="1"/>
</dbReference>
<dbReference type="SUPFAM" id="SSF48452">
    <property type="entry name" value="TPR-like"/>
    <property type="match status" value="2"/>
</dbReference>
<reference evidence="6" key="1">
    <citation type="journal article" date="2019" name="Int. J. Syst. Evol. Microbiol.">
        <title>The Global Catalogue of Microorganisms (GCM) 10K type strain sequencing project: providing services to taxonomists for standard genome sequencing and annotation.</title>
        <authorList>
            <consortium name="The Broad Institute Genomics Platform"/>
            <consortium name="The Broad Institute Genome Sequencing Center for Infectious Disease"/>
            <person name="Wu L."/>
            <person name="Ma J."/>
        </authorList>
    </citation>
    <scope>NUCLEOTIDE SEQUENCE [LARGE SCALE GENOMIC DNA]</scope>
    <source>
        <strain evidence="6">CECT 8655</strain>
    </source>
</reference>
<evidence type="ECO:0000256" key="1">
    <source>
        <dbReference type="ARBA" id="ARBA00022737"/>
    </source>
</evidence>
<gene>
    <name evidence="5" type="ORF">ACFOWD_11590</name>
</gene>
<evidence type="ECO:0000313" key="5">
    <source>
        <dbReference type="EMBL" id="MFC4269551.1"/>
    </source>
</evidence>
<dbReference type="EMBL" id="JBHSCY010000002">
    <property type="protein sequence ID" value="MFC4269551.1"/>
    <property type="molecule type" value="Genomic_DNA"/>
</dbReference>
<protein>
    <submittedName>
        <fullName evidence="5">Tetratricopeptide repeat protein</fullName>
    </submittedName>
</protein>
<keyword evidence="6" id="KW-1185">Reference proteome</keyword>
<dbReference type="InterPro" id="IPR051012">
    <property type="entry name" value="CellSynth/LPSAsmb/PSIAsmb"/>
</dbReference>
<keyword evidence="1" id="KW-0677">Repeat</keyword>
<keyword evidence="2 3" id="KW-0802">TPR repeat</keyword>
<dbReference type="PROSITE" id="PS50005">
    <property type="entry name" value="TPR"/>
    <property type="match status" value="2"/>
</dbReference>
<dbReference type="PANTHER" id="PTHR45586:SF1">
    <property type="entry name" value="LIPOPOLYSACCHARIDE ASSEMBLY PROTEIN B"/>
    <property type="match status" value="1"/>
</dbReference>
<feature type="repeat" description="TPR" evidence="3">
    <location>
        <begin position="19"/>
        <end position="52"/>
    </location>
</feature>
<dbReference type="Pfam" id="PF13181">
    <property type="entry name" value="TPR_8"/>
    <property type="match status" value="1"/>
</dbReference>
<feature type="chain" id="PRO_5046752520" evidence="4">
    <location>
        <begin position="21"/>
        <end position="688"/>
    </location>
</feature>
<accession>A0ABV8RB07</accession>
<dbReference type="InterPro" id="IPR011990">
    <property type="entry name" value="TPR-like_helical_dom_sf"/>
</dbReference>